<keyword evidence="4" id="KW-0479">Metal-binding</keyword>
<evidence type="ECO:0000256" key="3">
    <source>
        <dbReference type="ARBA" id="ARBA00022722"/>
    </source>
</evidence>
<dbReference type="InterPro" id="IPR006084">
    <property type="entry name" value="XPG/Rad2"/>
</dbReference>
<dbReference type="InterPro" id="IPR036279">
    <property type="entry name" value="5-3_exonuclease_C_sf"/>
</dbReference>
<keyword evidence="3" id="KW-0540">Nuclease</keyword>
<feature type="domain" description="XPG-I" evidence="14">
    <location>
        <begin position="128"/>
        <end position="198"/>
    </location>
</feature>
<dbReference type="GO" id="GO:0006281">
    <property type="term" value="P:DNA repair"/>
    <property type="evidence" value="ECO:0007669"/>
    <property type="project" value="UniProtKB-KW"/>
</dbReference>
<dbReference type="SMART" id="SM00485">
    <property type="entry name" value="XPGN"/>
    <property type="match status" value="1"/>
</dbReference>
<dbReference type="FunFam" id="3.40.50.1010:FF:000032">
    <property type="entry name" value="Flap endonuclease GEN-like 1"/>
    <property type="match status" value="1"/>
</dbReference>
<dbReference type="Pfam" id="PF00752">
    <property type="entry name" value="XPG_N"/>
    <property type="match status" value="1"/>
</dbReference>
<feature type="domain" description="XPG N-terminal" evidence="15">
    <location>
        <begin position="1"/>
        <end position="96"/>
    </location>
</feature>
<comment type="cofactor">
    <cofactor evidence="1">
        <name>Mg(2+)</name>
        <dbReference type="ChEBI" id="CHEBI:18420"/>
    </cofactor>
</comment>
<evidence type="ECO:0000256" key="10">
    <source>
        <dbReference type="ARBA" id="ARBA00023242"/>
    </source>
</evidence>
<dbReference type="PANTHER" id="PTHR11081">
    <property type="entry name" value="FLAP ENDONUCLEASE FAMILY MEMBER"/>
    <property type="match status" value="1"/>
</dbReference>
<dbReference type="GO" id="GO:0009650">
    <property type="term" value="P:UV protection"/>
    <property type="evidence" value="ECO:0007669"/>
    <property type="project" value="EnsemblPlants"/>
</dbReference>
<dbReference type="GO" id="GO:0009555">
    <property type="term" value="P:pollen development"/>
    <property type="evidence" value="ECO:0007669"/>
    <property type="project" value="TreeGrafter"/>
</dbReference>
<dbReference type="GO" id="GO:0003677">
    <property type="term" value="F:DNA binding"/>
    <property type="evidence" value="ECO:0007669"/>
    <property type="project" value="InterPro"/>
</dbReference>
<evidence type="ECO:0000256" key="1">
    <source>
        <dbReference type="ARBA" id="ARBA00001946"/>
    </source>
</evidence>
<evidence type="ECO:0000313" key="17">
    <source>
        <dbReference type="EMBL" id="WOH09444.1"/>
    </source>
</evidence>
<evidence type="ECO:0000256" key="8">
    <source>
        <dbReference type="ARBA" id="ARBA00022842"/>
    </source>
</evidence>
<keyword evidence="5" id="KW-0255">Endonuclease</keyword>
<evidence type="ECO:0000256" key="4">
    <source>
        <dbReference type="ARBA" id="ARBA00022723"/>
    </source>
</evidence>
<proteinExistence type="inferred from homology"/>
<dbReference type="EMBL" id="LNRQ01000007">
    <property type="protein sequence ID" value="KZM88096.1"/>
    <property type="molecule type" value="Genomic_DNA"/>
</dbReference>
<reference evidence="17" key="2">
    <citation type="submission" date="2022-03" db="EMBL/GenBank/DDBJ databases">
        <title>Draft title - Genomic analysis of global carrot germplasm unveils the trajectory of domestication and the origin of high carotenoid orange carrot.</title>
        <authorList>
            <person name="Iorizzo M."/>
            <person name="Ellison S."/>
            <person name="Senalik D."/>
            <person name="Macko-Podgorni A."/>
            <person name="Grzebelus D."/>
            <person name="Bostan H."/>
            <person name="Rolling W."/>
            <person name="Curaba J."/>
            <person name="Simon P."/>
        </authorList>
    </citation>
    <scope>NUCLEOTIDE SEQUENCE</scope>
    <source>
        <tissue evidence="17">Leaf</tissue>
    </source>
</reference>
<dbReference type="Proteomes" id="UP000077755">
    <property type="component" value="Chromosome 7"/>
</dbReference>
<comment type="similarity">
    <text evidence="11">Belongs to the XPG/RAD2 endonuclease family. GEN subfamily.</text>
</comment>
<gene>
    <name evidence="16" type="ORF">DCAR_025171</name>
    <name evidence="17" type="ORF">DCAR_0728901</name>
</gene>
<comment type="subcellular location">
    <subcellularLocation>
        <location evidence="2">Nucleus</location>
    </subcellularLocation>
</comment>
<evidence type="ECO:0000256" key="9">
    <source>
        <dbReference type="ARBA" id="ARBA00023204"/>
    </source>
</evidence>
<dbReference type="SMART" id="SM00484">
    <property type="entry name" value="XPGI"/>
    <property type="match status" value="1"/>
</dbReference>
<evidence type="ECO:0000259" key="15">
    <source>
        <dbReference type="SMART" id="SM00485"/>
    </source>
</evidence>
<evidence type="ECO:0000256" key="6">
    <source>
        <dbReference type="ARBA" id="ARBA00022763"/>
    </source>
</evidence>
<keyword evidence="6" id="KW-0227">DNA damage</keyword>
<evidence type="ECO:0000313" key="18">
    <source>
        <dbReference type="Proteomes" id="UP000077755"/>
    </source>
</evidence>
<feature type="region of interest" description="Disordered" evidence="13">
    <location>
        <begin position="579"/>
        <end position="603"/>
    </location>
</feature>
<dbReference type="GO" id="GO:0017108">
    <property type="term" value="F:5'-flap endonuclease activity"/>
    <property type="evidence" value="ECO:0007669"/>
    <property type="project" value="EnsemblPlants"/>
</dbReference>
<dbReference type="PRINTS" id="PR00853">
    <property type="entry name" value="XPGRADSUPER"/>
</dbReference>
<dbReference type="Gene3D" id="1.10.150.20">
    <property type="entry name" value="5' to 3' exonuclease, C-terminal subdomain"/>
    <property type="match status" value="1"/>
</dbReference>
<keyword evidence="18" id="KW-1185">Reference proteome</keyword>
<feature type="compositionally biased region" description="Basic and acidic residues" evidence="13">
    <location>
        <begin position="512"/>
        <end position="535"/>
    </location>
</feature>
<dbReference type="OMA" id="RNLYFRT"/>
<dbReference type="InterPro" id="IPR008918">
    <property type="entry name" value="HhH2"/>
</dbReference>
<evidence type="ECO:0000256" key="7">
    <source>
        <dbReference type="ARBA" id="ARBA00022801"/>
    </source>
</evidence>
<dbReference type="EMBL" id="CP093349">
    <property type="protein sequence ID" value="WOH09444.1"/>
    <property type="molecule type" value="Genomic_DNA"/>
</dbReference>
<sequence length="603" mass="68287">MGVSGNFWDLLKPYARFQDSTFVRNKRVAIDLSYWIVQHETAVKSHVLHPHLRLTFFRTVNLFSRFGAFPVFVVDGTPSPLKSQARIARFFRGSGIDISSLPVAEEGVSVERNHKFMKCVEECIELIKLLGMPVLRAKGEAEALCAQLNKEGLVDACITADSDAFLFGANCLIKSLRPNTKEPFECYYMSDIEAGLGLKREHLIAICLLVGNDYDLNGVEGIGLETALRFVKSFSEDEILNKLQEIGKYTADFCSFGGSVPSSDENSRKAKGPLHCSLCGHPGSKSTHLKFPCEYCNSDPAEGCLEKPVSFKCNCSSCDMDRKHKQQKKNENWELKVCEKISREPNFPNENIIEIYLFSNQETVEDAGQSLCWEAPNVDVLVDFLNYHQKWEPSYTRQRILPMLSTNFLREMASNPTDKLLHEQFVFDSIHRVKIKFGHQLYVVKWKKATPAAGNSTYTIISEDSAECIHIIDEPDITEIQFSSSDGCSFMLTDEDMELVRAAFPEKVNQFLREKEQKETTSRRKETGTRSEGTPEHAATTSSKSVQLSIKEFYRASKLQKQEKFAENSSTILEDNNILSSKRKRDASNKNLSKSARRKLLFD</sequence>
<dbReference type="AlphaFoldDB" id="A0A164TWZ3"/>
<dbReference type="PANTHER" id="PTHR11081:SF59">
    <property type="entry name" value="FI23547P1"/>
    <property type="match status" value="1"/>
</dbReference>
<accession>A0A164TWZ3</accession>
<keyword evidence="7" id="KW-0378">Hydrolase</keyword>
<dbReference type="KEGG" id="dcr:108193851"/>
<dbReference type="Gene3D" id="3.40.50.1010">
    <property type="entry name" value="5'-nuclease"/>
    <property type="match status" value="1"/>
</dbReference>
<dbReference type="GO" id="GO:0008821">
    <property type="term" value="F:crossover junction DNA endonuclease activity"/>
    <property type="evidence" value="ECO:0007669"/>
    <property type="project" value="EnsemblPlants"/>
</dbReference>
<evidence type="ECO:0000256" key="2">
    <source>
        <dbReference type="ARBA" id="ARBA00004123"/>
    </source>
</evidence>
<evidence type="ECO:0000256" key="13">
    <source>
        <dbReference type="SAM" id="MobiDB-lite"/>
    </source>
</evidence>
<keyword evidence="10" id="KW-0539">Nucleus</keyword>
<dbReference type="InterPro" id="IPR006086">
    <property type="entry name" value="XPG-I_dom"/>
</dbReference>
<keyword evidence="8" id="KW-0460">Magnesium</keyword>
<dbReference type="GO" id="GO:0046872">
    <property type="term" value="F:metal ion binding"/>
    <property type="evidence" value="ECO:0007669"/>
    <property type="project" value="UniProtKB-KW"/>
</dbReference>
<dbReference type="InterPro" id="IPR029060">
    <property type="entry name" value="PIN-like_dom_sf"/>
</dbReference>
<evidence type="ECO:0000256" key="5">
    <source>
        <dbReference type="ARBA" id="ARBA00022759"/>
    </source>
</evidence>
<evidence type="ECO:0000259" key="14">
    <source>
        <dbReference type="SMART" id="SM00484"/>
    </source>
</evidence>
<dbReference type="OrthoDB" id="2959108at2759"/>
<evidence type="ECO:0000256" key="11">
    <source>
        <dbReference type="ARBA" id="ARBA00038112"/>
    </source>
</evidence>
<dbReference type="CDD" id="cd09869">
    <property type="entry name" value="PIN_GEN1"/>
    <property type="match status" value="1"/>
</dbReference>
<dbReference type="FunFam" id="1.10.150.20:FF:000030">
    <property type="entry name" value="Flap endonuclease GEN-like 1"/>
    <property type="match status" value="1"/>
</dbReference>
<keyword evidence="9" id="KW-0234">DNA repair</keyword>
<dbReference type="GO" id="GO:0005634">
    <property type="term" value="C:nucleus"/>
    <property type="evidence" value="ECO:0007669"/>
    <property type="project" value="UniProtKB-SubCell"/>
</dbReference>
<reference evidence="16" key="1">
    <citation type="journal article" date="2016" name="Nat. Genet.">
        <title>A high-quality carrot genome assembly provides new insights into carotenoid accumulation and asterid genome evolution.</title>
        <authorList>
            <person name="Iorizzo M."/>
            <person name="Ellison S."/>
            <person name="Senalik D."/>
            <person name="Zeng P."/>
            <person name="Satapoomin P."/>
            <person name="Huang J."/>
            <person name="Bowman M."/>
            <person name="Iovene M."/>
            <person name="Sanseverino W."/>
            <person name="Cavagnaro P."/>
            <person name="Yildiz M."/>
            <person name="Macko-Podgorni A."/>
            <person name="Moranska E."/>
            <person name="Grzebelus E."/>
            <person name="Grzebelus D."/>
            <person name="Ashrafi H."/>
            <person name="Zheng Z."/>
            <person name="Cheng S."/>
            <person name="Spooner D."/>
            <person name="Van Deynze A."/>
            <person name="Simon P."/>
        </authorList>
    </citation>
    <scope>NUCLEOTIDE SEQUENCE [LARGE SCALE GENOMIC DNA]</scope>
    <source>
        <tissue evidence="16">Leaf</tissue>
    </source>
</reference>
<name>A0A164TWZ3_DAUCS</name>
<evidence type="ECO:0000256" key="12">
    <source>
        <dbReference type="ARBA" id="ARBA00073453"/>
    </source>
</evidence>
<dbReference type="SUPFAM" id="SSF47807">
    <property type="entry name" value="5' to 3' exonuclease, C-terminal subdomain"/>
    <property type="match status" value="1"/>
</dbReference>
<dbReference type="InterPro" id="IPR006085">
    <property type="entry name" value="XPG_DNA_repair_N"/>
</dbReference>
<dbReference type="SMART" id="SM00279">
    <property type="entry name" value="HhH2"/>
    <property type="match status" value="1"/>
</dbReference>
<organism evidence="16">
    <name type="scientific">Daucus carota subsp. sativus</name>
    <name type="common">Carrot</name>
    <dbReference type="NCBI Taxonomy" id="79200"/>
    <lineage>
        <taxon>Eukaryota</taxon>
        <taxon>Viridiplantae</taxon>
        <taxon>Streptophyta</taxon>
        <taxon>Embryophyta</taxon>
        <taxon>Tracheophyta</taxon>
        <taxon>Spermatophyta</taxon>
        <taxon>Magnoliopsida</taxon>
        <taxon>eudicotyledons</taxon>
        <taxon>Gunneridae</taxon>
        <taxon>Pentapetalae</taxon>
        <taxon>asterids</taxon>
        <taxon>campanulids</taxon>
        <taxon>Apiales</taxon>
        <taxon>Apiaceae</taxon>
        <taxon>Apioideae</taxon>
        <taxon>Scandiceae</taxon>
        <taxon>Daucinae</taxon>
        <taxon>Daucus</taxon>
        <taxon>Daucus sect. Daucus</taxon>
    </lineage>
</organism>
<dbReference type="STRING" id="79200.A0A164TWZ3"/>
<dbReference type="Pfam" id="PF00867">
    <property type="entry name" value="XPG_I"/>
    <property type="match status" value="1"/>
</dbReference>
<feature type="region of interest" description="Disordered" evidence="13">
    <location>
        <begin position="511"/>
        <end position="544"/>
    </location>
</feature>
<dbReference type="SUPFAM" id="SSF88723">
    <property type="entry name" value="PIN domain-like"/>
    <property type="match status" value="1"/>
</dbReference>
<protein>
    <recommendedName>
        <fullName evidence="12">Flap endonuclease GEN-like 1</fullName>
    </recommendedName>
</protein>
<evidence type="ECO:0000313" key="16">
    <source>
        <dbReference type="EMBL" id="KZM88096.1"/>
    </source>
</evidence>
<dbReference type="Gramene" id="KZM88096">
    <property type="protein sequence ID" value="KZM88096"/>
    <property type="gene ID" value="DCAR_025171"/>
</dbReference>